<gene>
    <name evidence="2" type="ORF">BG011_003761</name>
</gene>
<protein>
    <submittedName>
        <fullName evidence="2">Uncharacterized protein</fullName>
    </submittedName>
</protein>
<evidence type="ECO:0000313" key="2">
    <source>
        <dbReference type="EMBL" id="KAG0257783.1"/>
    </source>
</evidence>
<dbReference type="Proteomes" id="UP000726737">
    <property type="component" value="Unassembled WGS sequence"/>
</dbReference>
<dbReference type="AlphaFoldDB" id="A0A9P6Q1Z7"/>
<reference evidence="2" key="1">
    <citation type="journal article" date="2020" name="Fungal Divers.">
        <title>Resolving the Mortierellaceae phylogeny through synthesis of multi-gene phylogenetics and phylogenomics.</title>
        <authorList>
            <person name="Vandepol N."/>
            <person name="Liber J."/>
            <person name="Desiro A."/>
            <person name="Na H."/>
            <person name="Kennedy M."/>
            <person name="Barry K."/>
            <person name="Grigoriev I.V."/>
            <person name="Miller A.N."/>
            <person name="O'Donnell K."/>
            <person name="Stajich J.E."/>
            <person name="Bonito G."/>
        </authorList>
    </citation>
    <scope>NUCLEOTIDE SEQUENCE</scope>
    <source>
        <strain evidence="2">KOD948</strain>
    </source>
</reference>
<evidence type="ECO:0000313" key="3">
    <source>
        <dbReference type="Proteomes" id="UP000726737"/>
    </source>
</evidence>
<feature type="compositionally biased region" description="Polar residues" evidence="1">
    <location>
        <begin position="276"/>
        <end position="302"/>
    </location>
</feature>
<keyword evidence="3" id="KW-1185">Reference proteome</keyword>
<organism evidence="2 3">
    <name type="scientific">Mortierella polycephala</name>
    <dbReference type="NCBI Taxonomy" id="41804"/>
    <lineage>
        <taxon>Eukaryota</taxon>
        <taxon>Fungi</taxon>
        <taxon>Fungi incertae sedis</taxon>
        <taxon>Mucoromycota</taxon>
        <taxon>Mortierellomycotina</taxon>
        <taxon>Mortierellomycetes</taxon>
        <taxon>Mortierellales</taxon>
        <taxon>Mortierellaceae</taxon>
        <taxon>Mortierella</taxon>
    </lineage>
</organism>
<proteinExistence type="predicted"/>
<feature type="region of interest" description="Disordered" evidence="1">
    <location>
        <begin position="250"/>
        <end position="302"/>
    </location>
</feature>
<dbReference type="OrthoDB" id="2393272at2759"/>
<dbReference type="EMBL" id="JAAAJA010000246">
    <property type="protein sequence ID" value="KAG0257783.1"/>
    <property type="molecule type" value="Genomic_DNA"/>
</dbReference>
<name>A0A9P6Q1Z7_9FUNG</name>
<feature type="region of interest" description="Disordered" evidence="1">
    <location>
        <begin position="320"/>
        <end position="377"/>
    </location>
</feature>
<feature type="compositionally biased region" description="Basic and acidic residues" evidence="1">
    <location>
        <begin position="255"/>
        <end position="275"/>
    </location>
</feature>
<feature type="compositionally biased region" description="Basic and acidic residues" evidence="1">
    <location>
        <begin position="109"/>
        <end position="130"/>
    </location>
</feature>
<evidence type="ECO:0000256" key="1">
    <source>
        <dbReference type="SAM" id="MobiDB-lite"/>
    </source>
</evidence>
<sequence>MSTAFQQELLGTIANPTPKPGPILIPVKKHDITGQRYIPVCEIRAIFPHMIKLEVDGQIIAPIIGFKSLEPAVKDAHKSLDAAASEKANHIDLCVNEEKAPQASDPPSEDNKSGDDRDPGKSESDDKTMNDNESEAVHWIPYYPDKMIHVVHNIPCTSSSTVPVMQQFSVGPLHFALTTPTTSATPESLIATVPASPPTLVPFELPEAYWVRFRKEIQKILHDHYQGALPQGQVSLQQEQVILPQELESQQQELENQKPEQETKKKEQEDQHLEQESQQPEHGSQQQDQENTTISLPPSQDENIVNQPAVLSYLSHATLPKSPLHPASEVDNGLTLSRPTSPKDKPSVLQKPVSPKNKPPSRSRPVSLSSKIRFRTG</sequence>
<comment type="caution">
    <text evidence="2">The sequence shown here is derived from an EMBL/GenBank/DDBJ whole genome shotgun (WGS) entry which is preliminary data.</text>
</comment>
<feature type="region of interest" description="Disordered" evidence="1">
    <location>
        <begin position="97"/>
        <end position="133"/>
    </location>
</feature>
<accession>A0A9P6Q1Z7</accession>